<feature type="compositionally biased region" description="Pro residues" evidence="1">
    <location>
        <begin position="1"/>
        <end position="23"/>
    </location>
</feature>
<dbReference type="Pfam" id="PF08305">
    <property type="entry name" value="NPCBM"/>
    <property type="match status" value="1"/>
</dbReference>
<feature type="domain" description="Glycosyl hydrolase family 98 putative carbohydrate-binding module" evidence="2">
    <location>
        <begin position="23"/>
        <end position="171"/>
    </location>
</feature>
<accession>A0ABP4DV62</accession>
<organism evidence="3 4">
    <name type="scientific">Kitasatospora nipponensis</name>
    <dbReference type="NCBI Taxonomy" id="258049"/>
    <lineage>
        <taxon>Bacteria</taxon>
        <taxon>Bacillati</taxon>
        <taxon>Actinomycetota</taxon>
        <taxon>Actinomycetes</taxon>
        <taxon>Kitasatosporales</taxon>
        <taxon>Streptomycetaceae</taxon>
        <taxon>Kitasatospora</taxon>
    </lineage>
</organism>
<dbReference type="InterPro" id="IPR008979">
    <property type="entry name" value="Galactose-bd-like_sf"/>
</dbReference>
<evidence type="ECO:0000256" key="1">
    <source>
        <dbReference type="SAM" id="MobiDB-lite"/>
    </source>
</evidence>
<dbReference type="EMBL" id="BAAALF010000362">
    <property type="protein sequence ID" value="GAA1069929.1"/>
    <property type="molecule type" value="Genomic_DNA"/>
</dbReference>
<evidence type="ECO:0000313" key="4">
    <source>
        <dbReference type="Proteomes" id="UP001500037"/>
    </source>
</evidence>
<gene>
    <name evidence="3" type="ORF">GCM10009665_77730</name>
</gene>
<name>A0ABP4DV62_9ACTN</name>
<dbReference type="Gene3D" id="2.60.120.1060">
    <property type="entry name" value="NPCBM/NEW2 domain"/>
    <property type="match status" value="1"/>
</dbReference>
<dbReference type="InterPro" id="IPR013222">
    <property type="entry name" value="Glyco_hyd_98_carb-bd"/>
</dbReference>
<feature type="region of interest" description="Disordered" evidence="1">
    <location>
        <begin position="1"/>
        <end position="25"/>
    </location>
</feature>
<protein>
    <recommendedName>
        <fullName evidence="2">Glycosyl hydrolase family 98 putative carbohydrate-binding module domain-containing protein</fullName>
    </recommendedName>
</protein>
<sequence>MPTPAPSLPPTPTPVPVPPPDPAPTGFWLDELPFGHGGNRVPPTGPTVERRQSDWLWQRSGLRLAGASYDRGITVHAPSTVTIDLNRSCSAFDAVAGVDDLAFSPGAVSFAVTGTDGRPLWHSPALRGADAPVPVHVPLAGVRSIRLVVTPVDGFRSAGNLADWADARFTC</sequence>
<keyword evidence="4" id="KW-1185">Reference proteome</keyword>
<reference evidence="4" key="1">
    <citation type="journal article" date="2019" name="Int. J. Syst. Evol. Microbiol.">
        <title>The Global Catalogue of Microorganisms (GCM) 10K type strain sequencing project: providing services to taxonomists for standard genome sequencing and annotation.</title>
        <authorList>
            <consortium name="The Broad Institute Genomics Platform"/>
            <consortium name="The Broad Institute Genome Sequencing Center for Infectious Disease"/>
            <person name="Wu L."/>
            <person name="Ma J."/>
        </authorList>
    </citation>
    <scope>NUCLEOTIDE SEQUENCE [LARGE SCALE GENOMIC DNA]</scope>
    <source>
        <strain evidence="4">JCM 13004</strain>
    </source>
</reference>
<evidence type="ECO:0000259" key="2">
    <source>
        <dbReference type="SMART" id="SM00776"/>
    </source>
</evidence>
<dbReference type="Proteomes" id="UP001500037">
    <property type="component" value="Unassembled WGS sequence"/>
</dbReference>
<evidence type="ECO:0000313" key="3">
    <source>
        <dbReference type="EMBL" id="GAA1069929.1"/>
    </source>
</evidence>
<dbReference type="SUPFAM" id="SSF49785">
    <property type="entry name" value="Galactose-binding domain-like"/>
    <property type="match status" value="1"/>
</dbReference>
<dbReference type="SMART" id="SM00776">
    <property type="entry name" value="NPCBM"/>
    <property type="match status" value="1"/>
</dbReference>
<dbReference type="InterPro" id="IPR038637">
    <property type="entry name" value="NPCBM_sf"/>
</dbReference>
<comment type="caution">
    <text evidence="3">The sequence shown here is derived from an EMBL/GenBank/DDBJ whole genome shotgun (WGS) entry which is preliminary data.</text>
</comment>
<proteinExistence type="predicted"/>